<evidence type="ECO:0000313" key="2">
    <source>
        <dbReference type="EMBL" id="ETO28550.1"/>
    </source>
</evidence>
<dbReference type="Proteomes" id="UP000023152">
    <property type="component" value="Unassembled WGS sequence"/>
</dbReference>
<evidence type="ECO:0000313" key="3">
    <source>
        <dbReference type="Proteomes" id="UP000023152"/>
    </source>
</evidence>
<evidence type="ECO:0000256" key="1">
    <source>
        <dbReference type="SAM" id="MobiDB-lite"/>
    </source>
</evidence>
<reference evidence="2 3" key="1">
    <citation type="journal article" date="2013" name="Curr. Biol.">
        <title>The Genome of the Foraminiferan Reticulomyxa filosa.</title>
        <authorList>
            <person name="Glockner G."/>
            <person name="Hulsmann N."/>
            <person name="Schleicher M."/>
            <person name="Noegel A.A."/>
            <person name="Eichinger L."/>
            <person name="Gallinger C."/>
            <person name="Pawlowski J."/>
            <person name="Sierra R."/>
            <person name="Euteneuer U."/>
            <person name="Pillet L."/>
            <person name="Moustafa A."/>
            <person name="Platzer M."/>
            <person name="Groth M."/>
            <person name="Szafranski K."/>
            <person name="Schliwa M."/>
        </authorList>
    </citation>
    <scope>NUCLEOTIDE SEQUENCE [LARGE SCALE GENOMIC DNA]</scope>
</reference>
<accession>X6NQI1</accession>
<dbReference type="EMBL" id="ASPP01006607">
    <property type="protein sequence ID" value="ETO28550.1"/>
    <property type="molecule type" value="Genomic_DNA"/>
</dbReference>
<sequence length="226" mass="26669">MDWFDSKKIDRFRGLLERLLKTSNNGIKEYELLSMWDDQKAQQIICELRFGVYSDLTHVHIDRFGRRFYTYKYKQGEQRTIFSNDLSIFGEDVNALEGFLEEVDEENNASIYAYNSSKKIHFLNPTAQNGGETIDERREEDGGHIRNYDNDNTDKIDEHEDRAKQREQQKEGEEEKMLMQTFEHNKAELDRACNELGQELLLIEDMDNPPSFSINSNGRHKLFHDS</sequence>
<feature type="compositionally biased region" description="Basic and acidic residues" evidence="1">
    <location>
        <begin position="134"/>
        <end position="174"/>
    </location>
</feature>
<feature type="region of interest" description="Disordered" evidence="1">
    <location>
        <begin position="127"/>
        <end position="174"/>
    </location>
</feature>
<name>X6NQI1_RETFI</name>
<gene>
    <name evidence="2" type="ORF">RFI_08581</name>
</gene>
<dbReference type="AlphaFoldDB" id="X6NQI1"/>
<keyword evidence="3" id="KW-1185">Reference proteome</keyword>
<protein>
    <submittedName>
        <fullName evidence="2">Uncharacterized protein</fullName>
    </submittedName>
</protein>
<proteinExistence type="predicted"/>
<comment type="caution">
    <text evidence="2">The sequence shown here is derived from an EMBL/GenBank/DDBJ whole genome shotgun (WGS) entry which is preliminary data.</text>
</comment>
<organism evidence="2 3">
    <name type="scientific">Reticulomyxa filosa</name>
    <dbReference type="NCBI Taxonomy" id="46433"/>
    <lineage>
        <taxon>Eukaryota</taxon>
        <taxon>Sar</taxon>
        <taxon>Rhizaria</taxon>
        <taxon>Retaria</taxon>
        <taxon>Foraminifera</taxon>
        <taxon>Monothalamids</taxon>
        <taxon>Reticulomyxidae</taxon>
        <taxon>Reticulomyxa</taxon>
    </lineage>
</organism>